<evidence type="ECO:0000256" key="2">
    <source>
        <dbReference type="SAM" id="Phobius"/>
    </source>
</evidence>
<dbReference type="AlphaFoldDB" id="A0A835TB47"/>
<gene>
    <name evidence="3" type="ORF">HYH02_011375</name>
</gene>
<evidence type="ECO:0000256" key="1">
    <source>
        <dbReference type="SAM" id="MobiDB-lite"/>
    </source>
</evidence>
<reference evidence="3" key="1">
    <citation type="journal article" date="2020" name="bioRxiv">
        <title>Comparative genomics of Chlamydomonas.</title>
        <authorList>
            <person name="Craig R.J."/>
            <person name="Hasan A.R."/>
            <person name="Ness R.W."/>
            <person name="Keightley P.D."/>
        </authorList>
    </citation>
    <scope>NUCLEOTIDE SEQUENCE</scope>
    <source>
        <strain evidence="3">CCAP 11/173</strain>
    </source>
</reference>
<keyword evidence="2" id="KW-1133">Transmembrane helix</keyword>
<dbReference type="OrthoDB" id="521730at2759"/>
<evidence type="ECO:0000313" key="3">
    <source>
        <dbReference type="EMBL" id="KAG2437119.1"/>
    </source>
</evidence>
<name>A0A835TB47_9CHLO</name>
<proteinExistence type="predicted"/>
<dbReference type="EMBL" id="JAEHOD010000047">
    <property type="protein sequence ID" value="KAG2437119.1"/>
    <property type="molecule type" value="Genomic_DNA"/>
</dbReference>
<feature type="transmembrane region" description="Helical" evidence="2">
    <location>
        <begin position="73"/>
        <end position="94"/>
    </location>
</feature>
<sequence length="101" mass="11403">MSSALRRLSQQAPRLTRGLKTGNVTKGGAEKYSHEELVYGDGHHGLRKGYTYDYEHGPHYLQPEKIPNFWSKFYGGTAALYAVGFGVPLFAVWWQQSKLKA</sequence>
<keyword evidence="4" id="KW-1185">Reference proteome</keyword>
<keyword evidence="2" id="KW-0472">Membrane</keyword>
<feature type="compositionally biased region" description="Polar residues" evidence="1">
    <location>
        <begin position="1"/>
        <end position="13"/>
    </location>
</feature>
<feature type="region of interest" description="Disordered" evidence="1">
    <location>
        <begin position="1"/>
        <end position="28"/>
    </location>
</feature>
<protein>
    <submittedName>
        <fullName evidence="3">Uncharacterized protein</fullName>
    </submittedName>
</protein>
<accession>A0A835TB47</accession>
<evidence type="ECO:0000313" key="4">
    <source>
        <dbReference type="Proteomes" id="UP000613740"/>
    </source>
</evidence>
<dbReference type="Proteomes" id="UP000613740">
    <property type="component" value="Unassembled WGS sequence"/>
</dbReference>
<keyword evidence="2" id="KW-0812">Transmembrane</keyword>
<comment type="caution">
    <text evidence="3">The sequence shown here is derived from an EMBL/GenBank/DDBJ whole genome shotgun (WGS) entry which is preliminary data.</text>
</comment>
<organism evidence="3 4">
    <name type="scientific">Chlamydomonas schloesseri</name>
    <dbReference type="NCBI Taxonomy" id="2026947"/>
    <lineage>
        <taxon>Eukaryota</taxon>
        <taxon>Viridiplantae</taxon>
        <taxon>Chlorophyta</taxon>
        <taxon>core chlorophytes</taxon>
        <taxon>Chlorophyceae</taxon>
        <taxon>CS clade</taxon>
        <taxon>Chlamydomonadales</taxon>
        <taxon>Chlamydomonadaceae</taxon>
        <taxon>Chlamydomonas</taxon>
    </lineage>
</organism>